<keyword evidence="1" id="KW-0282">Flagellum</keyword>
<evidence type="ECO:0000313" key="1">
    <source>
        <dbReference type="EMBL" id="SMO59500.1"/>
    </source>
</evidence>
<dbReference type="GO" id="GO:0044780">
    <property type="term" value="P:bacterial-type flagellum assembly"/>
    <property type="evidence" value="ECO:0007669"/>
    <property type="project" value="InterPro"/>
</dbReference>
<dbReference type="InterPro" id="IPR003713">
    <property type="entry name" value="FliS"/>
</dbReference>
<keyword evidence="1" id="KW-0966">Cell projection</keyword>
<keyword evidence="1" id="KW-0969">Cilium</keyword>
<reference evidence="1 2" key="1">
    <citation type="submission" date="2017-05" db="EMBL/GenBank/DDBJ databases">
        <authorList>
            <person name="Varghese N."/>
            <person name="Submissions S."/>
        </authorList>
    </citation>
    <scope>NUCLEOTIDE SEQUENCE [LARGE SCALE GENOMIC DNA]</scope>
    <source>
        <strain evidence="1 2">DSM 21194</strain>
    </source>
</reference>
<dbReference type="Pfam" id="PF02561">
    <property type="entry name" value="FliS"/>
    <property type="match status" value="1"/>
</dbReference>
<protein>
    <submittedName>
        <fullName evidence="1">Flagellin-specific chaperone FliS</fullName>
    </submittedName>
</protein>
<gene>
    <name evidence="1" type="ORF">SAMN06265218_106122</name>
</gene>
<dbReference type="EMBL" id="FXTH01000006">
    <property type="protein sequence ID" value="SMO59500.1"/>
    <property type="molecule type" value="Genomic_DNA"/>
</dbReference>
<dbReference type="AlphaFoldDB" id="A0A521CLD3"/>
<name>A0A521CLD3_9BACT</name>
<dbReference type="Proteomes" id="UP000317593">
    <property type="component" value="Unassembled WGS sequence"/>
</dbReference>
<dbReference type="Gene3D" id="1.20.120.340">
    <property type="entry name" value="Flagellar protein FliS"/>
    <property type="match status" value="1"/>
</dbReference>
<keyword evidence="2" id="KW-1185">Reference proteome</keyword>
<proteinExistence type="predicted"/>
<dbReference type="SUPFAM" id="SSF101116">
    <property type="entry name" value="Flagellar export chaperone FliS"/>
    <property type="match status" value="1"/>
</dbReference>
<sequence>MENPQIKYQRQAIKNASPTELISKLYDFAIQACYQEDGERLNRVLETLIQSLNYDYEIAGELYGLYEYCQRLARQKEFDEVRELLEPIREAWEESVVKDKQETVNQGGRGFVV</sequence>
<accession>A0A521CLD3</accession>
<dbReference type="InterPro" id="IPR036584">
    <property type="entry name" value="FliS_sf"/>
</dbReference>
<organism evidence="1 2">
    <name type="scientific">Fodinibius sediminis</name>
    <dbReference type="NCBI Taxonomy" id="1214077"/>
    <lineage>
        <taxon>Bacteria</taxon>
        <taxon>Pseudomonadati</taxon>
        <taxon>Balneolota</taxon>
        <taxon>Balneolia</taxon>
        <taxon>Balneolales</taxon>
        <taxon>Balneolaceae</taxon>
        <taxon>Fodinibius</taxon>
    </lineage>
</organism>
<evidence type="ECO:0000313" key="2">
    <source>
        <dbReference type="Proteomes" id="UP000317593"/>
    </source>
</evidence>